<dbReference type="Proteomes" id="UP000037600">
    <property type="component" value="Unassembled WGS sequence"/>
</dbReference>
<dbReference type="RefSeq" id="WP_048691674.1">
    <property type="nucleotide sequence ID" value="NZ_KQ130488.1"/>
</dbReference>
<proteinExistence type="predicted"/>
<evidence type="ECO:0000313" key="2">
    <source>
        <dbReference type="Proteomes" id="UP000037600"/>
    </source>
</evidence>
<dbReference type="OrthoDB" id="6214536at2"/>
<comment type="caution">
    <text evidence="1">The sequence shown here is derived from an EMBL/GenBank/DDBJ whole genome shotgun (WGS) entry which is preliminary data.</text>
</comment>
<evidence type="ECO:0000313" key="1">
    <source>
        <dbReference type="EMBL" id="KMT65423.1"/>
    </source>
</evidence>
<dbReference type="EMBL" id="LAZL01000011">
    <property type="protein sequence ID" value="KMT65423.1"/>
    <property type="molecule type" value="Genomic_DNA"/>
</dbReference>
<gene>
    <name evidence="1" type="ORF">XM47_08690</name>
</gene>
<keyword evidence="2" id="KW-1185">Reference proteome</keyword>
<evidence type="ECO:0008006" key="3">
    <source>
        <dbReference type="Google" id="ProtNLM"/>
    </source>
</evidence>
<name>A0A0J8GXF4_9ALTE</name>
<organism evidence="1 2">
    <name type="scientific">Catenovulum maritimum</name>
    <dbReference type="NCBI Taxonomy" id="1513271"/>
    <lineage>
        <taxon>Bacteria</taxon>
        <taxon>Pseudomonadati</taxon>
        <taxon>Pseudomonadota</taxon>
        <taxon>Gammaproteobacteria</taxon>
        <taxon>Alteromonadales</taxon>
        <taxon>Alteromonadaceae</taxon>
        <taxon>Catenovulum</taxon>
    </lineage>
</organism>
<reference evidence="1 2" key="1">
    <citation type="submission" date="2015-04" db="EMBL/GenBank/DDBJ databases">
        <title>Draft Genome Sequence of the Novel Agar-Digesting Marine Bacterium Q1.</title>
        <authorList>
            <person name="Li Y."/>
            <person name="Li D."/>
            <person name="Chen G."/>
            <person name="Du Z."/>
        </authorList>
    </citation>
    <scope>NUCLEOTIDE SEQUENCE [LARGE SCALE GENOMIC DNA]</scope>
    <source>
        <strain evidence="1 2">Q1</strain>
    </source>
</reference>
<accession>A0A0J8GXF4</accession>
<protein>
    <recommendedName>
        <fullName evidence="3">DUF3010 domain-containing protein</fullName>
    </recommendedName>
</protein>
<dbReference type="AlphaFoldDB" id="A0A0J8GXF4"/>
<dbReference type="PATRIC" id="fig|1513271.3.peg.1772"/>
<dbReference type="STRING" id="1513271.XM47_08690"/>
<dbReference type="InterPro" id="IPR021378">
    <property type="entry name" value="DUF3010"/>
</dbReference>
<sequence>MRACGVEIKGSEAFICILELEDGLFDIPDCRAQKFIYRSSPDQNEIKDFQFEFQKLMEDYRVDVVVIKERPLKGKFAGSSVGFKMEAAIQLLDTVDVILQSNVTEKEYLKENPIPVDFKETGLKMFQQSAFSTAYSYLISR</sequence>
<dbReference type="Pfam" id="PF11215">
    <property type="entry name" value="DUF3010"/>
    <property type="match status" value="1"/>
</dbReference>